<organism evidence="14 15">
    <name type="scientific">Stenotrophomonas terrae</name>
    <dbReference type="NCBI Taxonomy" id="405446"/>
    <lineage>
        <taxon>Bacteria</taxon>
        <taxon>Pseudomonadati</taxon>
        <taxon>Pseudomonadota</taxon>
        <taxon>Gammaproteobacteria</taxon>
        <taxon>Lysobacterales</taxon>
        <taxon>Lysobacteraceae</taxon>
        <taxon>Stenotrophomonas</taxon>
    </lineage>
</organism>
<feature type="domain" description="Peptidase C-terminal archaeal/bacterial" evidence="13">
    <location>
        <begin position="548"/>
        <end position="612"/>
    </location>
</feature>
<dbReference type="PROSITE" id="PS00138">
    <property type="entry name" value="SUBTILASE_SER"/>
    <property type="match status" value="1"/>
</dbReference>
<evidence type="ECO:0000259" key="12">
    <source>
        <dbReference type="Pfam" id="PF00082"/>
    </source>
</evidence>
<feature type="signal peptide" evidence="11">
    <location>
        <begin position="1"/>
        <end position="24"/>
    </location>
</feature>
<dbReference type="SUPFAM" id="SSF52743">
    <property type="entry name" value="Subtilisin-like"/>
    <property type="match status" value="1"/>
</dbReference>
<evidence type="ECO:0000256" key="2">
    <source>
        <dbReference type="ARBA" id="ARBA00011073"/>
    </source>
</evidence>
<dbReference type="GO" id="GO:0005576">
    <property type="term" value="C:extracellular region"/>
    <property type="evidence" value="ECO:0007669"/>
    <property type="project" value="UniProtKB-SubCell"/>
</dbReference>
<comment type="similarity">
    <text evidence="2 9 10">Belongs to the peptidase S8 family.</text>
</comment>
<accession>A0A0R0CUU4</accession>
<proteinExistence type="inferred from homology"/>
<dbReference type="Proteomes" id="UP000051863">
    <property type="component" value="Unassembled WGS sequence"/>
</dbReference>
<dbReference type="Gene3D" id="2.60.120.380">
    <property type="match status" value="1"/>
</dbReference>
<dbReference type="EMBL" id="LDJJ01000017">
    <property type="protein sequence ID" value="KRG69412.1"/>
    <property type="molecule type" value="Genomic_DNA"/>
</dbReference>
<reference evidence="14 15" key="1">
    <citation type="submission" date="2015-05" db="EMBL/GenBank/DDBJ databases">
        <title>Genome sequencing and analysis of members of genus Stenotrophomonas.</title>
        <authorList>
            <person name="Patil P.P."/>
            <person name="Midha S."/>
            <person name="Patil P.B."/>
        </authorList>
    </citation>
    <scope>NUCLEOTIDE SEQUENCE [LARGE SCALE GENOMIC DNA]</scope>
    <source>
        <strain evidence="14 15">DSM 18941</strain>
    </source>
</reference>
<dbReference type="PATRIC" id="fig|405446.3.peg.535"/>
<evidence type="ECO:0000256" key="3">
    <source>
        <dbReference type="ARBA" id="ARBA00022525"/>
    </source>
</evidence>
<evidence type="ECO:0000256" key="9">
    <source>
        <dbReference type="PROSITE-ProRule" id="PRU01240"/>
    </source>
</evidence>
<evidence type="ECO:0000256" key="7">
    <source>
        <dbReference type="ARBA" id="ARBA00022825"/>
    </source>
</evidence>
<evidence type="ECO:0000256" key="6">
    <source>
        <dbReference type="ARBA" id="ARBA00022801"/>
    </source>
</evidence>
<keyword evidence="8" id="KW-0865">Zymogen</keyword>
<evidence type="ECO:0000313" key="14">
    <source>
        <dbReference type="EMBL" id="KRG69412.1"/>
    </source>
</evidence>
<sequence>MKKKNQLGLAIAGAVLLTSIGVPAASAAEIGPAKVVGMSSSAVDNSGGYRFVVKYRAGASELRDTAAANRGLGAAASRAGLDRTVAKTARAAAQPAVQAALLRRMGTPGWTVVKTSRALNAQEAADFVRELKANPAVESASIDRMYQRMVDVAPSMTPTDPNYAQYQWNFFNATSGVRAPQAWDISQGEGVVVAVIDTGIVQDNPDLQNNVIPGYDMISDKRVSRRATDDRVAGGWDLGDWIETNYCTGWATSDPHPADVSSWHGSHVSGTVAQETNNGKGLAGLAYKAKVMPIRVLGSCGGFGSDISDGIVWAAGGEVPGLPLNTNPAEVINMSLGSGSPSSCPTEYQEAIDLANSKGAIVVVAAGNDNANAATYTMSSCNNVISVGATGVAGGRAYYSNYGARVDLSAPGGGGAGDGNPNGYIWQVINGADQSPEAGNWILGGMGGTSMASPHVAAAVAMVQSVVDTPLTLNQMRDLLKSTATPFPVAIPASTPIGAGILNINAALVKATEPPCDPNVEQCGPDATPLVNKVAVTGLAGSGGSEVVYSFEAEAGKVLTFMTYGGSGDVSMYVSFNAVPSASQSDAKSTRAGNSETVRFNKAQAGTYYVTLVGASSYSGVSLVARQ</sequence>
<dbReference type="InterPro" id="IPR007280">
    <property type="entry name" value="Peptidase_C_arc/bac"/>
</dbReference>
<evidence type="ECO:0000259" key="13">
    <source>
        <dbReference type="Pfam" id="PF04151"/>
    </source>
</evidence>
<keyword evidence="3" id="KW-0964">Secreted</keyword>
<keyword evidence="7 9" id="KW-0720">Serine protease</keyword>
<dbReference type="PROSITE" id="PS00136">
    <property type="entry name" value="SUBTILASE_ASP"/>
    <property type="match status" value="1"/>
</dbReference>
<evidence type="ECO:0000313" key="15">
    <source>
        <dbReference type="Proteomes" id="UP000051863"/>
    </source>
</evidence>
<evidence type="ECO:0000256" key="8">
    <source>
        <dbReference type="ARBA" id="ARBA00023145"/>
    </source>
</evidence>
<comment type="subcellular location">
    <subcellularLocation>
        <location evidence="1">Secreted</location>
    </subcellularLocation>
</comment>
<keyword evidence="4 9" id="KW-0645">Protease</keyword>
<keyword evidence="15" id="KW-1185">Reference proteome</keyword>
<evidence type="ECO:0000256" key="5">
    <source>
        <dbReference type="ARBA" id="ARBA00022729"/>
    </source>
</evidence>
<dbReference type="OrthoDB" id="9790784at2"/>
<comment type="caution">
    <text evidence="14">The sequence shown here is derived from an EMBL/GenBank/DDBJ whole genome shotgun (WGS) entry which is preliminary data.</text>
</comment>
<evidence type="ECO:0000256" key="10">
    <source>
        <dbReference type="RuleBase" id="RU003355"/>
    </source>
</evidence>
<dbReference type="PROSITE" id="PS51892">
    <property type="entry name" value="SUBTILASE"/>
    <property type="match status" value="1"/>
</dbReference>
<dbReference type="InterPro" id="IPR000209">
    <property type="entry name" value="Peptidase_S8/S53_dom"/>
</dbReference>
<gene>
    <name evidence="14" type="ORF">ABB27_06030</name>
</gene>
<dbReference type="Pfam" id="PF04151">
    <property type="entry name" value="PPC"/>
    <property type="match status" value="1"/>
</dbReference>
<feature type="active site" description="Charge relay system" evidence="9">
    <location>
        <position position="264"/>
    </location>
</feature>
<feature type="active site" description="Charge relay system" evidence="9">
    <location>
        <position position="450"/>
    </location>
</feature>
<dbReference type="InterPro" id="IPR050131">
    <property type="entry name" value="Peptidase_S8_subtilisin-like"/>
</dbReference>
<feature type="chain" id="PRO_5006394674" description="Protease" evidence="11">
    <location>
        <begin position="25"/>
        <end position="627"/>
    </location>
</feature>
<dbReference type="FunFam" id="3.40.50.200:FF:000022">
    <property type="entry name" value="Extracellular protease"/>
    <property type="match status" value="1"/>
</dbReference>
<evidence type="ECO:0008006" key="16">
    <source>
        <dbReference type="Google" id="ProtNLM"/>
    </source>
</evidence>
<protein>
    <recommendedName>
        <fullName evidence="16">Protease</fullName>
    </recommendedName>
</protein>
<keyword evidence="6 9" id="KW-0378">Hydrolase</keyword>
<dbReference type="InterPro" id="IPR023828">
    <property type="entry name" value="Peptidase_S8_Ser-AS"/>
</dbReference>
<keyword evidence="5 11" id="KW-0732">Signal</keyword>
<dbReference type="PRINTS" id="PR00723">
    <property type="entry name" value="SUBTILISIN"/>
</dbReference>
<dbReference type="GO" id="GO:0006508">
    <property type="term" value="P:proteolysis"/>
    <property type="evidence" value="ECO:0007669"/>
    <property type="project" value="UniProtKB-KW"/>
</dbReference>
<evidence type="ECO:0000256" key="1">
    <source>
        <dbReference type="ARBA" id="ARBA00004613"/>
    </source>
</evidence>
<feature type="active site" description="Charge relay system" evidence="9">
    <location>
        <position position="197"/>
    </location>
</feature>
<dbReference type="InterPro" id="IPR023827">
    <property type="entry name" value="Peptidase_S8_Asp-AS"/>
</dbReference>
<dbReference type="GO" id="GO:0004252">
    <property type="term" value="F:serine-type endopeptidase activity"/>
    <property type="evidence" value="ECO:0007669"/>
    <property type="project" value="UniProtKB-UniRule"/>
</dbReference>
<dbReference type="PANTHER" id="PTHR43806">
    <property type="entry name" value="PEPTIDASE S8"/>
    <property type="match status" value="1"/>
</dbReference>
<dbReference type="Gene3D" id="3.40.50.200">
    <property type="entry name" value="Peptidase S8/S53 domain"/>
    <property type="match status" value="1"/>
</dbReference>
<dbReference type="Pfam" id="PF00082">
    <property type="entry name" value="Peptidase_S8"/>
    <property type="match status" value="1"/>
</dbReference>
<name>A0A0R0CUU4_9GAMM</name>
<evidence type="ECO:0000256" key="11">
    <source>
        <dbReference type="SAM" id="SignalP"/>
    </source>
</evidence>
<feature type="domain" description="Peptidase S8/S53" evidence="12">
    <location>
        <begin position="188"/>
        <end position="485"/>
    </location>
</feature>
<evidence type="ECO:0000256" key="4">
    <source>
        <dbReference type="ARBA" id="ARBA00022670"/>
    </source>
</evidence>
<dbReference type="PANTHER" id="PTHR43806:SF11">
    <property type="entry name" value="CEREVISIN-RELATED"/>
    <property type="match status" value="1"/>
</dbReference>
<dbReference type="InterPro" id="IPR015500">
    <property type="entry name" value="Peptidase_S8_subtilisin-rel"/>
</dbReference>
<dbReference type="AlphaFoldDB" id="A0A0R0CUU4"/>
<dbReference type="InterPro" id="IPR036852">
    <property type="entry name" value="Peptidase_S8/S53_dom_sf"/>
</dbReference>